<evidence type="ECO:0000313" key="11">
    <source>
        <dbReference type="Proteomes" id="UP000811246"/>
    </source>
</evidence>
<comment type="similarity">
    <text evidence="2">Belongs to the bZIP family.</text>
</comment>
<evidence type="ECO:0000256" key="3">
    <source>
        <dbReference type="ARBA" id="ARBA00023015"/>
    </source>
</evidence>
<dbReference type="EMBL" id="CM031832">
    <property type="protein sequence ID" value="KAG6700666.1"/>
    <property type="molecule type" value="Genomic_DNA"/>
</dbReference>
<sequence length="460" mass="49513">MDRVFSVDEISDQFWSPPLRPPQPNSPTPGTGPSDESSRMNRSPSEWAFQRFLQLEASPENNTSSADHHKNDAVFEIKEDDDGNALLGNHVRNAINDQDDVIQTKTTATNISSTTSFGHSCTASFNVPPTSIPADSEEYQAFLKSKLDLACAAVALTRGSLVKAQESAALAENGLQASNTSQLGSQASSKGAGSDSSRSRDKDSNGPLGIPSLPAMQKRPGIPAKPTTSGSSRELSDDEEVEGENELSENMDPADAKRVRRMLSNRESARRSRRRKQAHLTELETQVAQLRVENSSLLKRLTEISQNYNEAAVDNRVLKADVETLRAKVKMAEETVKRITGLNPMFNAMSDISSVGMPSFSGSPSDTSTDAAVPVQDNSNHLYYQPSTNNNISTHGLGVNNGLADISSVENVQENSAVAAVAGNKIERTASMQRVASLEHLQKRIRGGASPCGPPSNGEH</sequence>
<keyword evidence="5" id="KW-0804">Transcription</keyword>
<feature type="compositionally biased region" description="Pro residues" evidence="8">
    <location>
        <begin position="18"/>
        <end position="27"/>
    </location>
</feature>
<dbReference type="PANTHER" id="PTHR46408:SF10">
    <property type="entry name" value="BASIC LEUCINE ZIPPER 63"/>
    <property type="match status" value="1"/>
</dbReference>
<dbReference type="InterPro" id="IPR004827">
    <property type="entry name" value="bZIP"/>
</dbReference>
<dbReference type="Proteomes" id="UP000811246">
    <property type="component" value="Chromosome 8"/>
</dbReference>
<organism evidence="10 11">
    <name type="scientific">Carya illinoinensis</name>
    <name type="common">Pecan</name>
    <dbReference type="NCBI Taxonomy" id="32201"/>
    <lineage>
        <taxon>Eukaryota</taxon>
        <taxon>Viridiplantae</taxon>
        <taxon>Streptophyta</taxon>
        <taxon>Embryophyta</taxon>
        <taxon>Tracheophyta</taxon>
        <taxon>Spermatophyta</taxon>
        <taxon>Magnoliopsida</taxon>
        <taxon>eudicotyledons</taxon>
        <taxon>Gunneridae</taxon>
        <taxon>Pentapetalae</taxon>
        <taxon>rosids</taxon>
        <taxon>fabids</taxon>
        <taxon>Fagales</taxon>
        <taxon>Juglandaceae</taxon>
        <taxon>Carya</taxon>
    </lineage>
</organism>
<evidence type="ECO:0000313" key="10">
    <source>
        <dbReference type="EMBL" id="KAG6700666.1"/>
    </source>
</evidence>
<feature type="compositionally biased region" description="Low complexity" evidence="8">
    <location>
        <begin position="181"/>
        <end position="196"/>
    </location>
</feature>
<dbReference type="OrthoDB" id="664875at2759"/>
<dbReference type="InterPro" id="IPR046347">
    <property type="entry name" value="bZIP_sf"/>
</dbReference>
<dbReference type="GO" id="GO:0003677">
    <property type="term" value="F:DNA binding"/>
    <property type="evidence" value="ECO:0007669"/>
    <property type="project" value="UniProtKB-KW"/>
</dbReference>
<dbReference type="GO" id="GO:0005634">
    <property type="term" value="C:nucleus"/>
    <property type="evidence" value="ECO:0007669"/>
    <property type="project" value="UniProtKB-SubCell"/>
</dbReference>
<protein>
    <recommendedName>
        <fullName evidence="9">BZIP domain-containing protein</fullName>
    </recommendedName>
</protein>
<comment type="subcellular location">
    <subcellularLocation>
        <location evidence="1">Nucleus</location>
    </subcellularLocation>
</comment>
<dbReference type="FunFam" id="1.20.5.170:FF:000020">
    <property type="entry name" value="BZIP transcription factor"/>
    <property type="match status" value="1"/>
</dbReference>
<evidence type="ECO:0000256" key="8">
    <source>
        <dbReference type="SAM" id="MobiDB-lite"/>
    </source>
</evidence>
<dbReference type="PROSITE" id="PS50217">
    <property type="entry name" value="BZIP"/>
    <property type="match status" value="1"/>
</dbReference>
<keyword evidence="6" id="KW-0539">Nucleus</keyword>
<evidence type="ECO:0000256" key="6">
    <source>
        <dbReference type="ARBA" id="ARBA00023242"/>
    </source>
</evidence>
<feature type="region of interest" description="Disordered" evidence="8">
    <location>
        <begin position="179"/>
        <end position="257"/>
    </location>
</feature>
<feature type="region of interest" description="Disordered" evidence="8">
    <location>
        <begin position="1"/>
        <end position="46"/>
    </location>
</feature>
<keyword evidence="7" id="KW-0175">Coiled coil</keyword>
<keyword evidence="3" id="KW-0805">Transcription regulation</keyword>
<dbReference type="InterPro" id="IPR020983">
    <property type="entry name" value="Basic_leucine-zipper_C"/>
</dbReference>
<comment type="caution">
    <text evidence="10">The sequence shown here is derived from an EMBL/GenBank/DDBJ whole genome shotgun (WGS) entry which is preliminary data.</text>
</comment>
<dbReference type="Pfam" id="PF12498">
    <property type="entry name" value="bZIP_C"/>
    <property type="match status" value="1"/>
</dbReference>
<evidence type="ECO:0000256" key="2">
    <source>
        <dbReference type="ARBA" id="ARBA00007163"/>
    </source>
</evidence>
<dbReference type="PANTHER" id="PTHR46408">
    <property type="entry name" value="BASIC LEUCINE ZIPPER 63"/>
    <property type="match status" value="1"/>
</dbReference>
<dbReference type="Gene3D" id="1.20.5.170">
    <property type="match status" value="1"/>
</dbReference>
<dbReference type="SMART" id="SM00338">
    <property type="entry name" value="BRLZ"/>
    <property type="match status" value="1"/>
</dbReference>
<dbReference type="SUPFAM" id="SSF57959">
    <property type="entry name" value="Leucine zipper domain"/>
    <property type="match status" value="1"/>
</dbReference>
<gene>
    <name evidence="10" type="ORF">I3842_08G123400</name>
</gene>
<evidence type="ECO:0000259" key="9">
    <source>
        <dbReference type="PROSITE" id="PS50217"/>
    </source>
</evidence>
<dbReference type="GO" id="GO:0003700">
    <property type="term" value="F:DNA-binding transcription factor activity"/>
    <property type="evidence" value="ECO:0007669"/>
    <property type="project" value="InterPro"/>
</dbReference>
<dbReference type="CDD" id="cd14702">
    <property type="entry name" value="bZIP_plant_GBF1"/>
    <property type="match status" value="1"/>
</dbReference>
<accession>A0A922EBT0</accession>
<dbReference type="AlphaFoldDB" id="A0A922EBT0"/>
<evidence type="ECO:0000256" key="4">
    <source>
        <dbReference type="ARBA" id="ARBA00023125"/>
    </source>
</evidence>
<proteinExistence type="inferred from homology"/>
<evidence type="ECO:0000256" key="1">
    <source>
        <dbReference type="ARBA" id="ARBA00004123"/>
    </source>
</evidence>
<dbReference type="Pfam" id="PF00170">
    <property type="entry name" value="bZIP_1"/>
    <property type="match status" value="1"/>
</dbReference>
<feature type="domain" description="BZIP" evidence="9">
    <location>
        <begin position="255"/>
        <end position="310"/>
    </location>
</feature>
<dbReference type="PROSITE" id="PS00036">
    <property type="entry name" value="BZIP_BASIC"/>
    <property type="match status" value="1"/>
</dbReference>
<feature type="compositionally biased region" description="Acidic residues" evidence="8">
    <location>
        <begin position="236"/>
        <end position="249"/>
    </location>
</feature>
<keyword evidence="4" id="KW-0238">DNA-binding</keyword>
<evidence type="ECO:0000256" key="7">
    <source>
        <dbReference type="SAM" id="Coils"/>
    </source>
</evidence>
<name>A0A922EBT0_CARIL</name>
<feature type="coiled-coil region" evidence="7">
    <location>
        <begin position="266"/>
        <end position="335"/>
    </location>
</feature>
<dbReference type="GO" id="GO:0046983">
    <property type="term" value="F:protein dimerization activity"/>
    <property type="evidence" value="ECO:0007669"/>
    <property type="project" value="UniProtKB-ARBA"/>
</dbReference>
<reference evidence="10" key="1">
    <citation type="submission" date="2021-01" db="EMBL/GenBank/DDBJ databases">
        <authorList>
            <person name="Lovell J.T."/>
            <person name="Bentley N."/>
            <person name="Bhattarai G."/>
            <person name="Jenkins J.W."/>
            <person name="Sreedasyam A."/>
            <person name="Alarcon Y."/>
            <person name="Bock C."/>
            <person name="Boston L."/>
            <person name="Carlson J."/>
            <person name="Cervantes K."/>
            <person name="Clermont K."/>
            <person name="Krom N."/>
            <person name="Kubenka K."/>
            <person name="Mamidi S."/>
            <person name="Mattison C."/>
            <person name="Monteros M."/>
            <person name="Pisani C."/>
            <person name="Plott C."/>
            <person name="Rajasekar S."/>
            <person name="Rhein H.S."/>
            <person name="Rohla C."/>
            <person name="Song M."/>
            <person name="Hilaire R.S."/>
            <person name="Shu S."/>
            <person name="Wells L."/>
            <person name="Wang X."/>
            <person name="Webber J."/>
            <person name="Heerema R.J."/>
            <person name="Klein P."/>
            <person name="Conner P."/>
            <person name="Grauke L."/>
            <person name="Grimwood J."/>
            <person name="Schmutz J."/>
            <person name="Randall J.J."/>
        </authorList>
    </citation>
    <scope>NUCLEOTIDE SEQUENCE</scope>
    <source>
        <tissue evidence="10">Leaf</tissue>
    </source>
</reference>
<evidence type="ECO:0000256" key="5">
    <source>
        <dbReference type="ARBA" id="ARBA00023163"/>
    </source>
</evidence>
<dbReference type="InterPro" id="IPR045314">
    <property type="entry name" value="bZIP_plant_GBF1"/>
</dbReference>